<dbReference type="Proteomes" id="UP000176494">
    <property type="component" value="Unassembled WGS sequence"/>
</dbReference>
<name>A0A1G2Q9Z2_9BACT</name>
<dbReference type="AlphaFoldDB" id="A0A1G2Q9Z2"/>
<reference evidence="1 2" key="1">
    <citation type="journal article" date="2016" name="Nat. Commun.">
        <title>Thousands of microbial genomes shed light on interconnected biogeochemical processes in an aquifer system.</title>
        <authorList>
            <person name="Anantharaman K."/>
            <person name="Brown C.T."/>
            <person name="Hug L.A."/>
            <person name="Sharon I."/>
            <person name="Castelle C.J."/>
            <person name="Probst A.J."/>
            <person name="Thomas B.C."/>
            <person name="Singh A."/>
            <person name="Wilkins M.J."/>
            <person name="Karaoz U."/>
            <person name="Brodie E.L."/>
            <person name="Williams K.H."/>
            <person name="Hubbard S.S."/>
            <person name="Banfield J.F."/>
        </authorList>
    </citation>
    <scope>NUCLEOTIDE SEQUENCE [LARGE SCALE GENOMIC DNA]</scope>
</reference>
<accession>A0A1G2Q9Z2</accession>
<organism evidence="1 2">
    <name type="scientific">Candidatus Vogelbacteria bacterium GWA1_51_14</name>
    <dbReference type="NCBI Taxonomy" id="1802435"/>
    <lineage>
        <taxon>Bacteria</taxon>
        <taxon>Candidatus Vogeliibacteriota</taxon>
    </lineage>
</organism>
<sequence>MGAYAGTNCIRISGHRQNRKEERRRDNRLAGWPGNKMIREWLRVMAYPIRQESRGKERAIEVVWLSPDNPETHDDKFGVTNLELADLFSGRNPCIIWERCTLRQLANDLPELIVRHTERGVVIVCLQWNAFQQWGRQIEDRLFAEGVNCLLVVKYGDMNLELIGFFSRERRTAQLWINPDCEEPHRLARRTGSMVIPEPVLPDLAVI</sequence>
<dbReference type="EMBL" id="MHTG01000032">
    <property type="protein sequence ID" value="OHA56761.1"/>
    <property type="molecule type" value="Genomic_DNA"/>
</dbReference>
<gene>
    <name evidence="1" type="ORF">A2114_01700</name>
</gene>
<evidence type="ECO:0000313" key="2">
    <source>
        <dbReference type="Proteomes" id="UP000176494"/>
    </source>
</evidence>
<comment type="caution">
    <text evidence="1">The sequence shown here is derived from an EMBL/GenBank/DDBJ whole genome shotgun (WGS) entry which is preliminary data.</text>
</comment>
<proteinExistence type="predicted"/>
<evidence type="ECO:0000313" key="1">
    <source>
        <dbReference type="EMBL" id="OHA56761.1"/>
    </source>
</evidence>
<protein>
    <submittedName>
        <fullName evidence="1">Uncharacterized protein</fullName>
    </submittedName>
</protein>